<comment type="catalytic activity">
    <reaction evidence="8">
        <text>N-terminal L-seryl-L-prolyl-L-lysyl-[protein] + 3 S-adenosyl-L-methionine = N-terminal N,N,N-trimethyl-L-seryl-L-prolyl-L-lysyl-[protein] + 3 S-adenosyl-L-homocysteine + 3 H(+)</text>
        <dbReference type="Rhea" id="RHEA:54724"/>
        <dbReference type="Rhea" id="RHEA-COMP:13789"/>
        <dbReference type="Rhea" id="RHEA-COMP:13973"/>
        <dbReference type="ChEBI" id="CHEBI:15378"/>
        <dbReference type="ChEBI" id="CHEBI:57856"/>
        <dbReference type="ChEBI" id="CHEBI:59789"/>
        <dbReference type="ChEBI" id="CHEBI:138061"/>
        <dbReference type="ChEBI" id="CHEBI:138317"/>
        <dbReference type="EC" id="2.1.1.244"/>
    </reaction>
</comment>
<comment type="catalytic activity">
    <reaction evidence="9">
        <text>N-terminal L-prolyl-L-prolyl-L-lysyl-[protein] + 2 S-adenosyl-L-methionine = N-terminal N,N-dimethyl-L-prolyl-L-prolyl-L-lysyl-[protein] + 2 S-adenosyl-L-homocysteine + 2 H(+)</text>
        <dbReference type="Rhea" id="RHEA:54736"/>
        <dbReference type="Rhea" id="RHEA-COMP:13787"/>
        <dbReference type="Rhea" id="RHEA-COMP:13974"/>
        <dbReference type="ChEBI" id="CHEBI:15378"/>
        <dbReference type="ChEBI" id="CHEBI:57856"/>
        <dbReference type="ChEBI" id="CHEBI:59789"/>
        <dbReference type="ChEBI" id="CHEBI:138059"/>
        <dbReference type="ChEBI" id="CHEBI:138318"/>
        <dbReference type="EC" id="2.1.1.244"/>
    </reaction>
</comment>
<dbReference type="Proteomes" id="UP000700596">
    <property type="component" value="Unassembled WGS sequence"/>
</dbReference>
<gene>
    <name evidence="12" type="ORF">B0J11DRAFT_186079</name>
</gene>
<evidence type="ECO:0000256" key="4">
    <source>
        <dbReference type="ARBA" id="ARBA00022691"/>
    </source>
</evidence>
<evidence type="ECO:0000256" key="10">
    <source>
        <dbReference type="ARBA" id="ARBA00048167"/>
    </source>
</evidence>
<comment type="similarity">
    <text evidence="1">Belongs to the methyltransferase superfamily. NTM1 family.</text>
</comment>
<dbReference type="PIRSF" id="PIRSF016958">
    <property type="entry name" value="DUF858_MeTrfase_lik"/>
    <property type="match status" value="1"/>
</dbReference>
<dbReference type="PANTHER" id="PTHR12753">
    <property type="entry name" value="AD-003 - RELATED"/>
    <property type="match status" value="1"/>
</dbReference>
<dbReference type="GO" id="GO:0032259">
    <property type="term" value="P:methylation"/>
    <property type="evidence" value="ECO:0007669"/>
    <property type="project" value="UniProtKB-KW"/>
</dbReference>
<evidence type="ECO:0000313" key="13">
    <source>
        <dbReference type="Proteomes" id="UP000700596"/>
    </source>
</evidence>
<dbReference type="InterPro" id="IPR008576">
    <property type="entry name" value="MeTrfase_NTM1"/>
</dbReference>
<keyword evidence="3" id="KW-0808">Transferase</keyword>
<dbReference type="GO" id="GO:0005737">
    <property type="term" value="C:cytoplasm"/>
    <property type="evidence" value="ECO:0007669"/>
    <property type="project" value="TreeGrafter"/>
</dbReference>
<comment type="catalytic activity">
    <reaction evidence="10">
        <text>N-terminal L-alanyl-L-prolyl-L-lysyl-[protein] + 3 S-adenosyl-L-methionine = N-terminal N,N,N-trimethyl-L-alanyl-L-prolyl-L-lysyl-[protein] + 3 S-adenosyl-L-homocysteine + 3 H(+)</text>
        <dbReference type="Rhea" id="RHEA:54712"/>
        <dbReference type="Rhea" id="RHEA-COMP:13785"/>
        <dbReference type="Rhea" id="RHEA-COMP:13971"/>
        <dbReference type="ChEBI" id="CHEBI:15378"/>
        <dbReference type="ChEBI" id="CHEBI:57856"/>
        <dbReference type="ChEBI" id="CHEBI:59789"/>
        <dbReference type="ChEBI" id="CHEBI:138057"/>
        <dbReference type="ChEBI" id="CHEBI:138315"/>
        <dbReference type="EC" id="2.1.1.244"/>
    </reaction>
</comment>
<organism evidence="12 13">
    <name type="scientific">Dendryphion nanum</name>
    <dbReference type="NCBI Taxonomy" id="256645"/>
    <lineage>
        <taxon>Eukaryota</taxon>
        <taxon>Fungi</taxon>
        <taxon>Dikarya</taxon>
        <taxon>Ascomycota</taxon>
        <taxon>Pezizomycotina</taxon>
        <taxon>Dothideomycetes</taxon>
        <taxon>Pleosporomycetidae</taxon>
        <taxon>Pleosporales</taxon>
        <taxon>Torulaceae</taxon>
        <taxon>Dendryphion</taxon>
    </lineage>
</organism>
<evidence type="ECO:0000256" key="3">
    <source>
        <dbReference type="ARBA" id="ARBA00022679"/>
    </source>
</evidence>
<dbReference type="SUPFAM" id="SSF53335">
    <property type="entry name" value="S-adenosyl-L-methionine-dependent methyltransferases"/>
    <property type="match status" value="1"/>
</dbReference>
<keyword evidence="13" id="KW-1185">Reference proteome</keyword>
<keyword evidence="2" id="KW-0489">Methyltransferase</keyword>
<reference evidence="12" key="1">
    <citation type="journal article" date="2021" name="Nat. Commun.">
        <title>Genetic determinants of endophytism in the Arabidopsis root mycobiome.</title>
        <authorList>
            <person name="Mesny F."/>
            <person name="Miyauchi S."/>
            <person name="Thiergart T."/>
            <person name="Pickel B."/>
            <person name="Atanasova L."/>
            <person name="Karlsson M."/>
            <person name="Huettel B."/>
            <person name="Barry K.W."/>
            <person name="Haridas S."/>
            <person name="Chen C."/>
            <person name="Bauer D."/>
            <person name="Andreopoulos W."/>
            <person name="Pangilinan J."/>
            <person name="LaButti K."/>
            <person name="Riley R."/>
            <person name="Lipzen A."/>
            <person name="Clum A."/>
            <person name="Drula E."/>
            <person name="Henrissat B."/>
            <person name="Kohler A."/>
            <person name="Grigoriev I.V."/>
            <person name="Martin F.M."/>
            <person name="Hacquard S."/>
        </authorList>
    </citation>
    <scope>NUCLEOTIDE SEQUENCE</scope>
    <source>
        <strain evidence="12">MPI-CAGE-CH-0243</strain>
    </source>
</reference>
<evidence type="ECO:0000256" key="5">
    <source>
        <dbReference type="ARBA" id="ARBA00039112"/>
    </source>
</evidence>
<dbReference type="OrthoDB" id="1298661at2759"/>
<comment type="caution">
    <text evidence="12">The sequence shown here is derived from an EMBL/GenBank/DDBJ whole genome shotgun (WGS) entry which is preliminary data.</text>
</comment>
<dbReference type="Pfam" id="PF05891">
    <property type="entry name" value="Methyltransf_PK"/>
    <property type="match status" value="1"/>
</dbReference>
<feature type="binding site" evidence="11">
    <location>
        <position position="83"/>
    </location>
    <ligand>
        <name>S-adenosyl-L-methionine</name>
        <dbReference type="ChEBI" id="CHEBI:59789"/>
    </ligand>
</feature>
<dbReference type="AlphaFoldDB" id="A0A9P9D4F5"/>
<evidence type="ECO:0000256" key="1">
    <source>
        <dbReference type="ARBA" id="ARBA00009059"/>
    </source>
</evidence>
<evidence type="ECO:0000313" key="12">
    <source>
        <dbReference type="EMBL" id="KAH7112513.1"/>
    </source>
</evidence>
<evidence type="ECO:0000256" key="6">
    <source>
        <dbReference type="ARBA" id="ARBA00039449"/>
    </source>
</evidence>
<evidence type="ECO:0000256" key="9">
    <source>
        <dbReference type="ARBA" id="ARBA00047885"/>
    </source>
</evidence>
<protein>
    <recommendedName>
        <fullName evidence="6">Alpha N-terminal protein methyltransferase 1</fullName>
        <ecNumber evidence="5">2.1.1.244</ecNumber>
    </recommendedName>
    <alternativeName>
        <fullName evidence="7">X-Pro-Lys N-terminal protein methyltransferase 1</fullName>
    </alternativeName>
</protein>
<feature type="binding site" evidence="11">
    <location>
        <position position="149"/>
    </location>
    <ligand>
        <name>S-adenosyl-L-methionine</name>
        <dbReference type="ChEBI" id="CHEBI:59789"/>
    </ligand>
</feature>
<sequence>MADSSKQSGDLNSAGSASPFPINQSAALSYWSSVPMSDDGMLGGYGPISQIDLDGSSKFLTKLNKEGIVSPAGTWVSRAVDFGAGFGRITAGLLMQHCDIIDVVEPVAHFTTSSPNFETVRSAGRLGDIYNVGLESFHPKHSYNLIWSQWCLGQLTDEQLVSLFARCVAALKEGGIIVVKENVLRGSRQEDEYDDVDSSVTRLQTSWTKIFSDSRLRIIAEEVQKGFPRELYPVMTWALQPI</sequence>
<dbReference type="EC" id="2.1.1.244" evidence="5"/>
<feature type="binding site" evidence="11">
    <location>
        <position position="88"/>
    </location>
    <ligand>
        <name>S-adenosyl-L-methionine</name>
        <dbReference type="ChEBI" id="CHEBI:59789"/>
    </ligand>
</feature>
<dbReference type="EMBL" id="JAGMWT010000021">
    <property type="protein sequence ID" value="KAH7112513.1"/>
    <property type="molecule type" value="Genomic_DNA"/>
</dbReference>
<proteinExistence type="inferred from homology"/>
<evidence type="ECO:0000256" key="7">
    <source>
        <dbReference type="ARBA" id="ARBA00043129"/>
    </source>
</evidence>
<accession>A0A9P9D4F5</accession>
<dbReference type="GO" id="GO:0071885">
    <property type="term" value="F:N-terminal protein N-methyltransferase activity"/>
    <property type="evidence" value="ECO:0007669"/>
    <property type="project" value="UniProtKB-EC"/>
</dbReference>
<evidence type="ECO:0000256" key="11">
    <source>
        <dbReference type="PIRSR" id="PIRSR016958-1"/>
    </source>
</evidence>
<keyword evidence="4 11" id="KW-0949">S-adenosyl-L-methionine</keyword>
<name>A0A9P9D4F5_9PLEO</name>
<evidence type="ECO:0000256" key="2">
    <source>
        <dbReference type="ARBA" id="ARBA00022603"/>
    </source>
</evidence>
<dbReference type="InterPro" id="IPR029063">
    <property type="entry name" value="SAM-dependent_MTases_sf"/>
</dbReference>
<dbReference type="PANTHER" id="PTHR12753:SF0">
    <property type="entry name" value="ALPHA N-TERMINAL PROTEIN METHYLTRANSFERASE 1"/>
    <property type="match status" value="1"/>
</dbReference>
<evidence type="ECO:0000256" key="8">
    <source>
        <dbReference type="ARBA" id="ARBA00047306"/>
    </source>
</evidence>
<dbReference type="Gene3D" id="3.40.50.150">
    <property type="entry name" value="Vaccinia Virus protein VP39"/>
    <property type="match status" value="1"/>
</dbReference>